<evidence type="ECO:0000313" key="3">
    <source>
        <dbReference type="Proteomes" id="UP001378592"/>
    </source>
</evidence>
<keyword evidence="3" id="KW-1185">Reference proteome</keyword>
<dbReference type="AlphaFoldDB" id="A0AAN9VAS2"/>
<dbReference type="Proteomes" id="UP001378592">
    <property type="component" value="Unassembled WGS sequence"/>
</dbReference>
<dbReference type="EMBL" id="JAZDUA010000532">
    <property type="protein sequence ID" value="KAK7791486.1"/>
    <property type="molecule type" value="Genomic_DNA"/>
</dbReference>
<evidence type="ECO:0008006" key="4">
    <source>
        <dbReference type="Google" id="ProtNLM"/>
    </source>
</evidence>
<accession>A0AAN9VAS2</accession>
<evidence type="ECO:0000256" key="1">
    <source>
        <dbReference type="SAM" id="SignalP"/>
    </source>
</evidence>
<protein>
    <recommendedName>
        <fullName evidence="4">Odorant binding protein</fullName>
    </recommendedName>
</protein>
<dbReference type="PROSITE" id="PS51257">
    <property type="entry name" value="PROKAR_LIPOPROTEIN"/>
    <property type="match status" value="1"/>
</dbReference>
<feature type="chain" id="PRO_5043039758" description="Odorant binding protein" evidence="1">
    <location>
        <begin position="27"/>
        <end position="187"/>
    </location>
</feature>
<name>A0AAN9VAS2_9ORTH</name>
<gene>
    <name evidence="2" type="ORF">R5R35_008817</name>
</gene>
<evidence type="ECO:0000313" key="2">
    <source>
        <dbReference type="EMBL" id="KAK7791486.1"/>
    </source>
</evidence>
<proteinExistence type="predicted"/>
<reference evidence="2 3" key="1">
    <citation type="submission" date="2024-03" db="EMBL/GenBank/DDBJ databases">
        <title>The genome assembly and annotation of the cricket Gryllus longicercus Weissman &amp; Gray.</title>
        <authorList>
            <person name="Szrajer S."/>
            <person name="Gray D."/>
            <person name="Ylla G."/>
        </authorList>
    </citation>
    <scope>NUCLEOTIDE SEQUENCE [LARGE SCALE GENOMIC DNA]</scope>
    <source>
        <strain evidence="2">DAG 2021-001</strain>
        <tissue evidence="2">Whole body minus gut</tissue>
    </source>
</reference>
<keyword evidence="1" id="KW-0732">Signal</keyword>
<sequence length="187" mass="20826">MPPPRAGRAGWAGWAILVALCACASAGFLGSKFGGPTSKKAPGPVEKWTSCLGRWVTKEREYSVQCFTEVNETIQDVIKDTQSIDCGGEYAVAAGCVLDCLFMKRGELLKSGELSPDTPPIWPKTYRNVYVQVIYPSCNAYVSAVPMCSKTWTYKKCLKQRMNHRMKSMMGEEEVKGLISRWPYSNY</sequence>
<feature type="signal peptide" evidence="1">
    <location>
        <begin position="1"/>
        <end position="26"/>
    </location>
</feature>
<organism evidence="2 3">
    <name type="scientific">Gryllus longicercus</name>
    <dbReference type="NCBI Taxonomy" id="2509291"/>
    <lineage>
        <taxon>Eukaryota</taxon>
        <taxon>Metazoa</taxon>
        <taxon>Ecdysozoa</taxon>
        <taxon>Arthropoda</taxon>
        <taxon>Hexapoda</taxon>
        <taxon>Insecta</taxon>
        <taxon>Pterygota</taxon>
        <taxon>Neoptera</taxon>
        <taxon>Polyneoptera</taxon>
        <taxon>Orthoptera</taxon>
        <taxon>Ensifera</taxon>
        <taxon>Gryllidea</taxon>
        <taxon>Grylloidea</taxon>
        <taxon>Gryllidae</taxon>
        <taxon>Gryllinae</taxon>
        <taxon>Gryllus</taxon>
    </lineage>
</organism>
<comment type="caution">
    <text evidence="2">The sequence shown here is derived from an EMBL/GenBank/DDBJ whole genome shotgun (WGS) entry which is preliminary data.</text>
</comment>